<protein>
    <submittedName>
        <fullName evidence="1">Uncharacterized protein</fullName>
    </submittedName>
</protein>
<keyword evidence="2" id="KW-1185">Reference proteome</keyword>
<accession>A0A4S8HIV6</accession>
<proteinExistence type="predicted"/>
<comment type="caution">
    <text evidence="1">The sequence shown here is derived from an EMBL/GenBank/DDBJ whole genome shotgun (WGS) entry which is preliminary data.</text>
</comment>
<organism evidence="1 2">
    <name type="scientific">Niastella caeni</name>
    <dbReference type="NCBI Taxonomy" id="2569763"/>
    <lineage>
        <taxon>Bacteria</taxon>
        <taxon>Pseudomonadati</taxon>
        <taxon>Bacteroidota</taxon>
        <taxon>Chitinophagia</taxon>
        <taxon>Chitinophagales</taxon>
        <taxon>Chitinophagaceae</taxon>
        <taxon>Niastella</taxon>
    </lineage>
</organism>
<evidence type="ECO:0000313" key="1">
    <source>
        <dbReference type="EMBL" id="THU34993.1"/>
    </source>
</evidence>
<name>A0A4S8HIV6_9BACT</name>
<dbReference type="EMBL" id="STFF01000007">
    <property type="protein sequence ID" value="THU34993.1"/>
    <property type="molecule type" value="Genomic_DNA"/>
</dbReference>
<gene>
    <name evidence="1" type="ORF">FAM09_23695</name>
</gene>
<dbReference type="Proteomes" id="UP000306918">
    <property type="component" value="Unassembled WGS sequence"/>
</dbReference>
<dbReference type="RefSeq" id="WP_136579636.1">
    <property type="nucleotide sequence ID" value="NZ_STFF01000007.1"/>
</dbReference>
<reference evidence="1 2" key="1">
    <citation type="submission" date="2019-04" db="EMBL/GenBank/DDBJ databases">
        <title>Niastella caeni sp. nov., isolated from activated sludge.</title>
        <authorList>
            <person name="Sheng M."/>
        </authorList>
    </citation>
    <scope>NUCLEOTIDE SEQUENCE [LARGE SCALE GENOMIC DNA]</scope>
    <source>
        <strain evidence="1 2">HX-2-15</strain>
    </source>
</reference>
<sequence length="214" mass="24759">MSKLPKRHFWEWFKRYNQEYLELNKKTKKEAAYWLHELNAHLRAYFKFFGFSVTLPDNGLARLTITVNGKVMHFKKVDAFVATAPEIPGWNIIALEDPMPVDFLLEKQIEKAGIDPSELCFSFASDDPYDTDIIVYHPLCSEDNEHLFLQLAYAAVYNLLGERSFGIDFGRLEMANLSYADQGDVYQLEDLPTHIGQRRSPIIVDHTGKLLNVR</sequence>
<dbReference type="AlphaFoldDB" id="A0A4S8HIV6"/>
<evidence type="ECO:0000313" key="2">
    <source>
        <dbReference type="Proteomes" id="UP000306918"/>
    </source>
</evidence>
<dbReference type="OrthoDB" id="1339084at2"/>